<feature type="transmembrane region" description="Helical" evidence="1">
    <location>
        <begin position="328"/>
        <end position="350"/>
    </location>
</feature>
<feature type="transmembrane region" description="Helical" evidence="1">
    <location>
        <begin position="188"/>
        <end position="214"/>
    </location>
</feature>
<evidence type="ECO:0000313" key="2">
    <source>
        <dbReference type="EMBL" id="ORX48277.1"/>
    </source>
</evidence>
<proteinExistence type="predicted"/>
<feature type="transmembrane region" description="Helical" evidence="1">
    <location>
        <begin position="111"/>
        <end position="129"/>
    </location>
</feature>
<dbReference type="PANTHER" id="PTHR34391:SF2">
    <property type="entry name" value="TRP C-TERMINAL DOMAIN-CONTAINING PROTEIN"/>
    <property type="match status" value="1"/>
</dbReference>
<feature type="transmembrane region" description="Helical" evidence="1">
    <location>
        <begin position="302"/>
        <end position="322"/>
    </location>
</feature>
<keyword evidence="3" id="KW-1185">Reference proteome</keyword>
<gene>
    <name evidence="2" type="ORF">DM01DRAFT_1409940</name>
</gene>
<accession>A0A1X2G9A9</accession>
<keyword evidence="1" id="KW-0812">Transmembrane</keyword>
<comment type="caution">
    <text evidence="2">The sequence shown here is derived from an EMBL/GenBank/DDBJ whole genome shotgun (WGS) entry which is preliminary data.</text>
</comment>
<feature type="transmembrane region" description="Helical" evidence="1">
    <location>
        <begin position="271"/>
        <end position="295"/>
    </location>
</feature>
<name>A0A1X2G9A9_9FUNG</name>
<feature type="transmembrane region" description="Helical" evidence="1">
    <location>
        <begin position="235"/>
        <end position="259"/>
    </location>
</feature>
<evidence type="ECO:0000256" key="1">
    <source>
        <dbReference type="SAM" id="Phobius"/>
    </source>
</evidence>
<evidence type="ECO:0000313" key="3">
    <source>
        <dbReference type="Proteomes" id="UP000242146"/>
    </source>
</evidence>
<dbReference type="OrthoDB" id="2448307at2759"/>
<dbReference type="STRING" id="101127.A0A1X2G9A9"/>
<dbReference type="GO" id="GO:0005794">
    <property type="term" value="C:Golgi apparatus"/>
    <property type="evidence" value="ECO:0007669"/>
    <property type="project" value="TreeGrafter"/>
</dbReference>
<dbReference type="AlphaFoldDB" id="A0A1X2G9A9"/>
<organism evidence="2 3">
    <name type="scientific">Hesseltinella vesiculosa</name>
    <dbReference type="NCBI Taxonomy" id="101127"/>
    <lineage>
        <taxon>Eukaryota</taxon>
        <taxon>Fungi</taxon>
        <taxon>Fungi incertae sedis</taxon>
        <taxon>Mucoromycota</taxon>
        <taxon>Mucoromycotina</taxon>
        <taxon>Mucoromycetes</taxon>
        <taxon>Mucorales</taxon>
        <taxon>Cunninghamellaceae</taxon>
        <taxon>Hesseltinella</taxon>
    </lineage>
</organism>
<keyword evidence="1" id="KW-1133">Transmembrane helix</keyword>
<feature type="transmembrane region" description="Helical" evidence="1">
    <location>
        <begin position="136"/>
        <end position="154"/>
    </location>
</feature>
<sequence length="387" mass="43949">MDQQSSTVHQEQEDDRGYFSELAHHAWERITDSRETKSYAIVALISTIVCIVLEALVASAYTDAFNKVLASDIAAGGSPSVSSAFGDGSSDSDDPYYDVLLSLKQVKDENVFFVLFHLFQIYLGYDAIVRQSVIQLIAHTFNEFLSIIFALIQLGETLKWRGAVANVDHQVKVTTNTIDLLNSLHYEIGLAVALAVLTCIFAYLCRMLLLQFGWSTYKRLGADIQLQARYRLAQIFLLFLKLDAFFHIVFCIFWIVVMTQEGYYRHNAPGLAWYIIHLVLTVAQIPTFFAARYAIREEKHNVMYGFLLVHFLLIVDFIVVLQQSAGSWIFWVLAVCWAILLSLITVALGAKVIKNFDMGLKPHLRQKEQDKTNALGPKEEDWVIDEE</sequence>
<keyword evidence="1" id="KW-0472">Membrane</keyword>
<protein>
    <submittedName>
        <fullName evidence="2">Uncharacterized protein</fullName>
    </submittedName>
</protein>
<dbReference type="PANTHER" id="PTHR34391">
    <property type="entry name" value="UPF0658 GOLGI APPARATUS MEMBRANE PROTEIN C1952.10C-RELATED"/>
    <property type="match status" value="1"/>
</dbReference>
<dbReference type="EMBL" id="MCGT01000030">
    <property type="protein sequence ID" value="ORX48277.1"/>
    <property type="molecule type" value="Genomic_DNA"/>
</dbReference>
<reference evidence="2 3" key="1">
    <citation type="submission" date="2016-07" db="EMBL/GenBank/DDBJ databases">
        <title>Pervasive Adenine N6-methylation of Active Genes in Fungi.</title>
        <authorList>
            <consortium name="DOE Joint Genome Institute"/>
            <person name="Mondo S.J."/>
            <person name="Dannebaum R.O."/>
            <person name="Kuo R.C."/>
            <person name="Labutti K."/>
            <person name="Haridas S."/>
            <person name="Kuo A."/>
            <person name="Salamov A."/>
            <person name="Ahrendt S.R."/>
            <person name="Lipzen A."/>
            <person name="Sullivan W."/>
            <person name="Andreopoulos W.B."/>
            <person name="Clum A."/>
            <person name="Lindquist E."/>
            <person name="Daum C."/>
            <person name="Ramamoorthy G.K."/>
            <person name="Gryganskyi A."/>
            <person name="Culley D."/>
            <person name="Magnuson J.K."/>
            <person name="James T.Y."/>
            <person name="O'Malley M.A."/>
            <person name="Stajich J.E."/>
            <person name="Spatafora J.W."/>
            <person name="Visel A."/>
            <person name="Grigoriev I.V."/>
        </authorList>
    </citation>
    <scope>NUCLEOTIDE SEQUENCE [LARGE SCALE GENOMIC DNA]</scope>
    <source>
        <strain evidence="2 3">NRRL 3301</strain>
    </source>
</reference>
<dbReference type="Proteomes" id="UP000242146">
    <property type="component" value="Unassembled WGS sequence"/>
</dbReference>
<dbReference type="InterPro" id="IPR040410">
    <property type="entry name" value="UPF0658_Golgi"/>
</dbReference>
<feature type="transmembrane region" description="Helical" evidence="1">
    <location>
        <begin position="39"/>
        <end position="61"/>
    </location>
</feature>